<feature type="coiled-coil region" evidence="1">
    <location>
        <begin position="76"/>
        <end position="428"/>
    </location>
</feature>
<sequence length="804" mass="94247">MQNSQLYQTVNERDEAYVQVDKTLSLLNQANIQINTLTGQIQQLSSVKQETFELTQQQQQEIDNIIVELTKQQSEQAQLINEKEFELKNLKQMNNEITHSNIQLQNNIQQLNKQKQTEVDKIKLINQELFQSNTLLQEQVQQYNDKSIEQLLTQINKLQLVNDELLHTNSILQDQVQQFVLNVEKLQENDKQERNQLELISQDLMKSNQQNQNLQEQVKQLELIQQNDKSEIEKLEVRNQDLMQSNTSLQEQVQQQKQINEKLTEQQIQQHAMQTEEFELAKQELIQVNQQLYEQVQQLNLQLESVQQNNKQENEELIQSISLLHAQIQQQEVNNLKQIEQLQQNENEINKLLQANNELIQSNDHLQKQVQEQQRLQEEQQTETEINTELKTQVQSLELTNQELKEYIETLSNQLTIQQNKYTNLLSERDQALNQVTLVNQNLEISIQSLSSNENALLTIQNQLQESQLQLQTASNQNNEKELIINKLLSEIDNLKQKLAEQESNLLQINSSIPLHSQQNAILLQKLNTAVLSNNNLQNDLIQIKSQSENQIKALKSQIQRTQLDNERLTIQNNSLKNDQKQNAIQLNQQNVQIEKLNCITKEARKRHTEQINQITNQLQKTVQAQNSQIDSLQQQINEYQKQNTQNRDQKEIIYLQIQLEDKNAQITELTKSNKNYIQQMKKMNTIMEQMQSNELEMHKSLQSSQIRSLELSQSLNSDKQNTLQIAFDVNVKRINKDIIKEVEIIRRLIGLSFEKEEPIYARILISIIALKFAPNENVKKNLLLLLQKVDTDIINQVEYVLEQ</sequence>
<protein>
    <submittedName>
        <fullName evidence="3">Hypothetical_protein</fullName>
    </submittedName>
</protein>
<evidence type="ECO:0000256" key="1">
    <source>
        <dbReference type="SAM" id="Coils"/>
    </source>
</evidence>
<name>A0AA86P5Z3_9EUKA</name>
<dbReference type="EMBL" id="CATOUU010000471">
    <property type="protein sequence ID" value="CAI9931130.1"/>
    <property type="molecule type" value="Genomic_DNA"/>
</dbReference>
<proteinExistence type="predicted"/>
<dbReference type="EMBL" id="CAXDID020000116">
    <property type="protein sequence ID" value="CAL6030619.1"/>
    <property type="molecule type" value="Genomic_DNA"/>
</dbReference>
<feature type="coiled-coil region" evidence="1">
    <location>
        <begin position="457"/>
        <end position="512"/>
    </location>
</feature>
<keyword evidence="1" id="KW-0175">Coiled coil</keyword>
<reference evidence="2" key="1">
    <citation type="submission" date="2023-06" db="EMBL/GenBank/DDBJ databases">
        <authorList>
            <person name="Kurt Z."/>
        </authorList>
    </citation>
    <scope>NUCLEOTIDE SEQUENCE</scope>
</reference>
<organism evidence="2">
    <name type="scientific">Hexamita inflata</name>
    <dbReference type="NCBI Taxonomy" id="28002"/>
    <lineage>
        <taxon>Eukaryota</taxon>
        <taxon>Metamonada</taxon>
        <taxon>Diplomonadida</taxon>
        <taxon>Hexamitidae</taxon>
        <taxon>Hexamitinae</taxon>
        <taxon>Hexamita</taxon>
    </lineage>
</organism>
<dbReference type="Proteomes" id="UP001642409">
    <property type="component" value="Unassembled WGS sequence"/>
</dbReference>
<comment type="caution">
    <text evidence="2">The sequence shown here is derived from an EMBL/GenBank/DDBJ whole genome shotgun (WGS) entry which is preliminary data.</text>
</comment>
<reference evidence="3 4" key="2">
    <citation type="submission" date="2024-07" db="EMBL/GenBank/DDBJ databases">
        <authorList>
            <person name="Akdeniz Z."/>
        </authorList>
    </citation>
    <scope>NUCLEOTIDE SEQUENCE [LARGE SCALE GENOMIC DNA]</scope>
</reference>
<gene>
    <name evidence="2" type="ORF">HINF_LOCUS18775</name>
    <name evidence="3" type="ORF">HINF_LOCUS33496</name>
</gene>
<accession>A0AA86P5Z3</accession>
<dbReference type="AlphaFoldDB" id="A0AA86P5Z3"/>
<evidence type="ECO:0000313" key="4">
    <source>
        <dbReference type="Proteomes" id="UP001642409"/>
    </source>
</evidence>
<evidence type="ECO:0000313" key="2">
    <source>
        <dbReference type="EMBL" id="CAI9931130.1"/>
    </source>
</evidence>
<feature type="coiled-coil region" evidence="1">
    <location>
        <begin position="545"/>
        <end position="694"/>
    </location>
</feature>
<evidence type="ECO:0000313" key="3">
    <source>
        <dbReference type="EMBL" id="CAL6030619.1"/>
    </source>
</evidence>
<keyword evidence="4" id="KW-1185">Reference proteome</keyword>